<evidence type="ECO:0000313" key="2">
    <source>
        <dbReference type="EMBL" id="KAJ1211626.1"/>
    </source>
</evidence>
<feature type="compositionally biased region" description="Basic and acidic residues" evidence="1">
    <location>
        <begin position="60"/>
        <end position="71"/>
    </location>
</feature>
<sequence>MRGGGTKHPHRISRSPMKNKGRTPRRSGLSPQEEGARSRHHERETPKPKETRRRQPGWKTEPEIKTEKETTPPRPRRVVALQDPARERAERRNQETTTT</sequence>
<feature type="region of interest" description="Disordered" evidence="1">
    <location>
        <begin position="1"/>
        <end position="99"/>
    </location>
</feature>
<evidence type="ECO:0000313" key="3">
    <source>
        <dbReference type="Proteomes" id="UP001066276"/>
    </source>
</evidence>
<dbReference type="Proteomes" id="UP001066276">
    <property type="component" value="Chromosome 1_2"/>
</dbReference>
<reference evidence="2" key="1">
    <citation type="journal article" date="2022" name="bioRxiv">
        <title>Sequencing and chromosome-scale assembly of the giantPleurodeles waltlgenome.</title>
        <authorList>
            <person name="Brown T."/>
            <person name="Elewa A."/>
            <person name="Iarovenko S."/>
            <person name="Subramanian E."/>
            <person name="Araus A.J."/>
            <person name="Petzold A."/>
            <person name="Susuki M."/>
            <person name="Suzuki K.-i.T."/>
            <person name="Hayashi T."/>
            <person name="Toyoda A."/>
            <person name="Oliveira C."/>
            <person name="Osipova E."/>
            <person name="Leigh N.D."/>
            <person name="Simon A."/>
            <person name="Yun M.H."/>
        </authorList>
    </citation>
    <scope>NUCLEOTIDE SEQUENCE</scope>
    <source>
        <strain evidence="2">20211129_DDA</strain>
        <tissue evidence="2">Liver</tissue>
    </source>
</reference>
<dbReference type="EMBL" id="JANPWB010000002">
    <property type="protein sequence ID" value="KAJ1211626.1"/>
    <property type="molecule type" value="Genomic_DNA"/>
</dbReference>
<evidence type="ECO:0000256" key="1">
    <source>
        <dbReference type="SAM" id="MobiDB-lite"/>
    </source>
</evidence>
<accession>A0AAV7WF44</accession>
<dbReference type="AlphaFoldDB" id="A0AAV7WF44"/>
<proteinExistence type="predicted"/>
<name>A0AAV7WF44_PLEWA</name>
<protein>
    <submittedName>
        <fullName evidence="2">Uncharacterized protein</fullName>
    </submittedName>
</protein>
<gene>
    <name evidence="2" type="ORF">NDU88_006984</name>
</gene>
<organism evidence="2 3">
    <name type="scientific">Pleurodeles waltl</name>
    <name type="common">Iberian ribbed newt</name>
    <dbReference type="NCBI Taxonomy" id="8319"/>
    <lineage>
        <taxon>Eukaryota</taxon>
        <taxon>Metazoa</taxon>
        <taxon>Chordata</taxon>
        <taxon>Craniata</taxon>
        <taxon>Vertebrata</taxon>
        <taxon>Euteleostomi</taxon>
        <taxon>Amphibia</taxon>
        <taxon>Batrachia</taxon>
        <taxon>Caudata</taxon>
        <taxon>Salamandroidea</taxon>
        <taxon>Salamandridae</taxon>
        <taxon>Pleurodelinae</taxon>
        <taxon>Pleurodeles</taxon>
    </lineage>
</organism>
<feature type="compositionally biased region" description="Basic and acidic residues" evidence="1">
    <location>
        <begin position="34"/>
        <end position="49"/>
    </location>
</feature>
<feature type="compositionally biased region" description="Basic residues" evidence="1">
    <location>
        <begin position="1"/>
        <end position="25"/>
    </location>
</feature>
<feature type="compositionally biased region" description="Basic and acidic residues" evidence="1">
    <location>
        <begin position="84"/>
        <end position="99"/>
    </location>
</feature>
<comment type="caution">
    <text evidence="2">The sequence shown here is derived from an EMBL/GenBank/DDBJ whole genome shotgun (WGS) entry which is preliminary data.</text>
</comment>
<keyword evidence="3" id="KW-1185">Reference proteome</keyword>